<keyword evidence="3" id="KW-0731">Sigma factor</keyword>
<dbReference type="PANTHER" id="PTHR43133:SF51">
    <property type="entry name" value="RNA POLYMERASE SIGMA FACTOR"/>
    <property type="match status" value="1"/>
</dbReference>
<protein>
    <submittedName>
        <fullName evidence="7">RNA polymerase sigma factor</fullName>
    </submittedName>
</protein>
<evidence type="ECO:0000259" key="5">
    <source>
        <dbReference type="Pfam" id="PF04542"/>
    </source>
</evidence>
<evidence type="ECO:0000259" key="6">
    <source>
        <dbReference type="Pfam" id="PF08281"/>
    </source>
</evidence>
<dbReference type="SUPFAM" id="SSF88946">
    <property type="entry name" value="Sigma2 domain of RNA polymerase sigma factors"/>
    <property type="match status" value="1"/>
</dbReference>
<keyword evidence="2" id="KW-0805">Transcription regulation</keyword>
<dbReference type="InterPro" id="IPR039425">
    <property type="entry name" value="RNA_pol_sigma-70-like"/>
</dbReference>
<dbReference type="InterPro" id="IPR014284">
    <property type="entry name" value="RNA_pol_sigma-70_dom"/>
</dbReference>
<dbReference type="PANTHER" id="PTHR43133">
    <property type="entry name" value="RNA POLYMERASE ECF-TYPE SIGMA FACTO"/>
    <property type="match status" value="1"/>
</dbReference>
<dbReference type="NCBIfam" id="NF008888">
    <property type="entry name" value="PRK11922.1"/>
    <property type="match status" value="1"/>
</dbReference>
<dbReference type="Gene3D" id="1.10.10.10">
    <property type="entry name" value="Winged helix-like DNA-binding domain superfamily/Winged helix DNA-binding domain"/>
    <property type="match status" value="1"/>
</dbReference>
<evidence type="ECO:0000256" key="3">
    <source>
        <dbReference type="ARBA" id="ARBA00023082"/>
    </source>
</evidence>
<gene>
    <name evidence="7" type="ORF">ABNW52_16690</name>
</gene>
<dbReference type="EMBL" id="JBEFLD010000009">
    <property type="protein sequence ID" value="MEQ6292254.1"/>
    <property type="molecule type" value="Genomic_DNA"/>
</dbReference>
<evidence type="ECO:0000313" key="7">
    <source>
        <dbReference type="EMBL" id="MEQ6292254.1"/>
    </source>
</evidence>
<evidence type="ECO:0000256" key="1">
    <source>
        <dbReference type="ARBA" id="ARBA00010641"/>
    </source>
</evidence>
<keyword evidence="4" id="KW-0804">Transcription</keyword>
<evidence type="ECO:0000313" key="8">
    <source>
        <dbReference type="Proteomes" id="UP001433638"/>
    </source>
</evidence>
<dbReference type="Gene3D" id="1.10.1740.10">
    <property type="match status" value="1"/>
</dbReference>
<organism evidence="7 8">
    <name type="scientific">Vogesella oryzagri</name>
    <dbReference type="NCBI Taxonomy" id="3160864"/>
    <lineage>
        <taxon>Bacteria</taxon>
        <taxon>Pseudomonadati</taxon>
        <taxon>Pseudomonadota</taxon>
        <taxon>Betaproteobacteria</taxon>
        <taxon>Neisseriales</taxon>
        <taxon>Chromobacteriaceae</taxon>
        <taxon>Vogesella</taxon>
    </lineage>
</organism>
<comment type="similarity">
    <text evidence="1">Belongs to the sigma-70 factor family. ECF subfamily.</text>
</comment>
<dbReference type="Pfam" id="PF04542">
    <property type="entry name" value="Sigma70_r2"/>
    <property type="match status" value="1"/>
</dbReference>
<name>A0ABV1M7R2_9NEIS</name>
<feature type="domain" description="RNA polymerase sigma-70 region 2" evidence="5">
    <location>
        <begin position="37"/>
        <end position="102"/>
    </location>
</feature>
<dbReference type="CDD" id="cd06171">
    <property type="entry name" value="Sigma70_r4"/>
    <property type="match status" value="1"/>
</dbReference>
<dbReference type="Pfam" id="PF08281">
    <property type="entry name" value="Sigma70_r4_2"/>
    <property type="match status" value="1"/>
</dbReference>
<dbReference type="InterPro" id="IPR013324">
    <property type="entry name" value="RNA_pol_sigma_r3/r4-like"/>
</dbReference>
<dbReference type="InterPro" id="IPR036388">
    <property type="entry name" value="WH-like_DNA-bd_sf"/>
</dbReference>
<evidence type="ECO:0000256" key="4">
    <source>
        <dbReference type="ARBA" id="ARBA00023163"/>
    </source>
</evidence>
<sequence>MVNPQLQVPSPISQQTTEAELVLRAANGDEAAFEVIMRRHNRLLFRTARSILNSDSEAEDALQEAYLRAWRALDGFRSDAKLSTWLVRIVANEALGRLRKKTAQVIPLFTAMNSIEPEVQASLTNDPDERPESLAMRAQLRKLLEARIDLLPEVFRTVFMLRAVEEMSVEEVSQALDIPEATVRTRFFRARSLLREGLASQIDVALSDAFSFDGARCDRIVAGVLARMHAEGLHTRS</sequence>
<comment type="caution">
    <text evidence="7">The sequence shown here is derived from an EMBL/GenBank/DDBJ whole genome shotgun (WGS) entry which is preliminary data.</text>
</comment>
<accession>A0ABV1M7R2</accession>
<dbReference type="NCBIfam" id="TIGR02937">
    <property type="entry name" value="sigma70-ECF"/>
    <property type="match status" value="1"/>
</dbReference>
<dbReference type="InterPro" id="IPR007627">
    <property type="entry name" value="RNA_pol_sigma70_r2"/>
</dbReference>
<reference evidence="7" key="1">
    <citation type="submission" date="2024-06" db="EMBL/GenBank/DDBJ databases">
        <title>Genome sequence of Vogesella sp. MAHUQ-64.</title>
        <authorList>
            <person name="Huq M.A."/>
        </authorList>
    </citation>
    <scope>NUCLEOTIDE SEQUENCE</scope>
    <source>
        <strain evidence="7">MAHUQ-64</strain>
    </source>
</reference>
<dbReference type="Proteomes" id="UP001433638">
    <property type="component" value="Unassembled WGS sequence"/>
</dbReference>
<proteinExistence type="inferred from homology"/>
<evidence type="ECO:0000256" key="2">
    <source>
        <dbReference type="ARBA" id="ARBA00023015"/>
    </source>
</evidence>
<dbReference type="SUPFAM" id="SSF88659">
    <property type="entry name" value="Sigma3 and sigma4 domains of RNA polymerase sigma factors"/>
    <property type="match status" value="1"/>
</dbReference>
<keyword evidence="8" id="KW-1185">Reference proteome</keyword>
<dbReference type="InterPro" id="IPR013249">
    <property type="entry name" value="RNA_pol_sigma70_r4_t2"/>
</dbReference>
<feature type="domain" description="RNA polymerase sigma factor 70 region 4 type 2" evidence="6">
    <location>
        <begin position="143"/>
        <end position="193"/>
    </location>
</feature>
<dbReference type="InterPro" id="IPR013325">
    <property type="entry name" value="RNA_pol_sigma_r2"/>
</dbReference>
<dbReference type="RefSeq" id="WP_349590273.1">
    <property type="nucleotide sequence ID" value="NZ_JBEFLD010000009.1"/>
</dbReference>